<dbReference type="InterPro" id="IPR008995">
    <property type="entry name" value="Mo/tungstate-bd_C_term_dom"/>
</dbReference>
<reference evidence="5 7" key="1">
    <citation type="journal article" date="2005" name="Environ. Microbiol.">
        <title>Genetic and functional properties of uncultivated thermophilic crenarchaeotes from a subsurface gold mine as revealed by analysis of genome fragments.</title>
        <authorList>
            <person name="Nunoura T."/>
            <person name="Hirayama H."/>
            <person name="Takami H."/>
            <person name="Oida H."/>
            <person name="Nishi S."/>
            <person name="Shimamura S."/>
            <person name="Suzuki Y."/>
            <person name="Inagaki F."/>
            <person name="Takai K."/>
            <person name="Nealson K.H."/>
            <person name="Horikoshi K."/>
        </authorList>
    </citation>
    <scope>NUCLEOTIDE SEQUENCE [LARGE SCALE GENOMIC DNA]</scope>
</reference>
<keyword evidence="1" id="KW-0813">Transport</keyword>
<dbReference type="Gene3D" id="3.40.50.300">
    <property type="entry name" value="P-loop containing nucleotide triphosphate hydrolases"/>
    <property type="match status" value="1"/>
</dbReference>
<dbReference type="EMBL" id="BA000048">
    <property type="protein sequence ID" value="BAJ50541.1"/>
    <property type="molecule type" value="Genomic_DNA"/>
</dbReference>
<sequence>MARVFLENLVKIYGKTRVVDDITLEVKHGEFVALFGPPGAGKTTILRMIAGLEEVTSGKIWIGDRVVNDLSPAERDVAMVFQTFALYPTMTVYENLAFPLRKRRLANDEIDRRVKEVATILNISHLLEKKPGTLSGGERQRVALGRAMVRNPQLFIFDEPLTNLDAKLRLHMRVELRKIQKEMGQTAIFSTPDDAEAMSMADKIAVLDKGRLVQYDAVDSVYHRPKSLYVAMNLGSPQINTVKGELSVDGGKTLLDLGFAKLDLSFLSDVLTKFSGKKVVLGFRPHYVEISKEGLGGLSIKGSVEAVEYMGSESYAIVSLGSSEASVLLPPNMRVEPGSEVWLNINTSRMHLFDASSGETIV</sequence>
<dbReference type="InterPro" id="IPR003439">
    <property type="entry name" value="ABC_transporter-like_ATP-bd"/>
</dbReference>
<dbReference type="InterPro" id="IPR017871">
    <property type="entry name" value="ABC_transporter-like_CS"/>
</dbReference>
<dbReference type="SUPFAM" id="SSF50331">
    <property type="entry name" value="MOP-like"/>
    <property type="match status" value="1"/>
</dbReference>
<dbReference type="SUPFAM" id="SSF52540">
    <property type="entry name" value="P-loop containing nucleoside triphosphate hydrolases"/>
    <property type="match status" value="1"/>
</dbReference>
<accession>E6N3S2</accession>
<name>E6N3S2_CALS0</name>
<dbReference type="InterPro" id="IPR013611">
    <property type="entry name" value="Transp-assoc_OB_typ2"/>
</dbReference>
<dbReference type="InterPro" id="IPR047641">
    <property type="entry name" value="ABC_transpr_MalK/UgpC-like"/>
</dbReference>
<dbReference type="Proteomes" id="UP000008120">
    <property type="component" value="Chromosome"/>
</dbReference>
<dbReference type="EMBL" id="AP011751">
    <property type="protein sequence ID" value="BAJ46978.1"/>
    <property type="molecule type" value="Genomic_DNA"/>
</dbReference>
<dbReference type="SMART" id="SM00382">
    <property type="entry name" value="AAA"/>
    <property type="match status" value="1"/>
</dbReference>
<feature type="domain" description="ABC transporter" evidence="4">
    <location>
        <begin position="4"/>
        <end position="234"/>
    </location>
</feature>
<evidence type="ECO:0000256" key="3">
    <source>
        <dbReference type="ARBA" id="ARBA00022840"/>
    </source>
</evidence>
<dbReference type="Gene3D" id="2.40.50.100">
    <property type="match status" value="1"/>
</dbReference>
<evidence type="ECO:0000313" key="6">
    <source>
        <dbReference type="EMBL" id="BAJ50541.1"/>
    </source>
</evidence>
<evidence type="ECO:0000313" key="7">
    <source>
        <dbReference type="Proteomes" id="UP000008120"/>
    </source>
</evidence>
<dbReference type="GO" id="GO:0140359">
    <property type="term" value="F:ABC-type transporter activity"/>
    <property type="evidence" value="ECO:0007669"/>
    <property type="project" value="InterPro"/>
</dbReference>
<dbReference type="GO" id="GO:0008643">
    <property type="term" value="P:carbohydrate transport"/>
    <property type="evidence" value="ECO:0007669"/>
    <property type="project" value="InterPro"/>
</dbReference>
<evidence type="ECO:0000256" key="1">
    <source>
        <dbReference type="ARBA" id="ARBA00022448"/>
    </source>
</evidence>
<protein>
    <submittedName>
        <fullName evidence="6">Maltooligosaccharide ABC transportor ATP-binding protein</fullName>
    </submittedName>
    <submittedName>
        <fullName evidence="5">Maltooligosaccharide transport system ATP-binding protein</fullName>
    </submittedName>
</protein>
<dbReference type="CDD" id="cd03301">
    <property type="entry name" value="ABC_MalK_N"/>
    <property type="match status" value="1"/>
</dbReference>
<evidence type="ECO:0000313" key="5">
    <source>
        <dbReference type="EMBL" id="BAJ46978.1"/>
    </source>
</evidence>
<dbReference type="Pfam" id="PF00005">
    <property type="entry name" value="ABC_tran"/>
    <property type="match status" value="1"/>
</dbReference>
<evidence type="ECO:0000256" key="2">
    <source>
        <dbReference type="ARBA" id="ARBA00022741"/>
    </source>
</evidence>
<dbReference type="Pfam" id="PF08402">
    <property type="entry name" value="TOBE_2"/>
    <property type="match status" value="1"/>
</dbReference>
<dbReference type="KEGG" id="csu:CSUB_C0682"/>
<proteinExistence type="predicted"/>
<dbReference type="InterPro" id="IPR003593">
    <property type="entry name" value="AAA+_ATPase"/>
</dbReference>
<dbReference type="GO" id="GO:0055052">
    <property type="term" value="C:ATP-binding cassette (ABC) transporter complex, substrate-binding subunit-containing"/>
    <property type="evidence" value="ECO:0007669"/>
    <property type="project" value="TreeGrafter"/>
</dbReference>
<dbReference type="InterPro" id="IPR015855">
    <property type="entry name" value="ABC_transpr_MalK-like"/>
</dbReference>
<dbReference type="FunFam" id="3.40.50.300:FF:000042">
    <property type="entry name" value="Maltose/maltodextrin ABC transporter, ATP-binding protein"/>
    <property type="match status" value="1"/>
</dbReference>
<reference evidence="5" key="3">
    <citation type="journal article" date="2012" name="PLoS ONE">
        <title>A Deeply Branching Thermophilic Bacterium with an Ancient Acetyl-CoA Pathway Dominates a Subsurface Ecosystem.</title>
        <authorList>
            <person name="Takami H."/>
            <person name="Noguchi H."/>
            <person name="Takaki Y."/>
            <person name="Uchiyama I."/>
            <person name="Toyoda A."/>
            <person name="Nishi S."/>
            <person name="Chee G.-J."/>
            <person name="Arai W."/>
            <person name="Nunoura T."/>
            <person name="Itoh T."/>
            <person name="Hattori M."/>
            <person name="Takai K."/>
        </authorList>
    </citation>
    <scope>NUCLEOTIDE SEQUENCE</scope>
</reference>
<dbReference type="PROSITE" id="PS00211">
    <property type="entry name" value="ABC_TRANSPORTER_1"/>
    <property type="match status" value="1"/>
</dbReference>
<dbReference type="GO" id="GO:0005524">
    <property type="term" value="F:ATP binding"/>
    <property type="evidence" value="ECO:0007669"/>
    <property type="project" value="UniProtKB-KW"/>
</dbReference>
<keyword evidence="3 5" id="KW-0067">ATP-binding</keyword>
<dbReference type="GO" id="GO:0016887">
    <property type="term" value="F:ATP hydrolysis activity"/>
    <property type="evidence" value="ECO:0007669"/>
    <property type="project" value="InterPro"/>
</dbReference>
<dbReference type="BioCyc" id="CCAL311458:G131R-694-MONOMER"/>
<dbReference type="InterPro" id="IPR012340">
    <property type="entry name" value="NA-bd_OB-fold"/>
</dbReference>
<dbReference type="Gene3D" id="2.40.50.140">
    <property type="entry name" value="Nucleic acid-binding proteins"/>
    <property type="match status" value="1"/>
</dbReference>
<dbReference type="InterPro" id="IPR027417">
    <property type="entry name" value="P-loop_NTPase"/>
</dbReference>
<dbReference type="PROSITE" id="PS50893">
    <property type="entry name" value="ABC_TRANSPORTER_2"/>
    <property type="match status" value="1"/>
</dbReference>
<dbReference type="PANTHER" id="PTHR43875">
    <property type="entry name" value="MALTODEXTRIN IMPORT ATP-BINDING PROTEIN MSMX"/>
    <property type="match status" value="1"/>
</dbReference>
<gene>
    <name evidence="6" type="ORF">CSUB_C0682</name>
    <name evidence="5" type="ORF">HGMM_F40C01C19</name>
</gene>
<dbReference type="PANTHER" id="PTHR43875:SF1">
    <property type="entry name" value="OSMOPROTECTIVE COMPOUNDS UPTAKE ATP-BINDING PROTEIN GGTA"/>
    <property type="match status" value="1"/>
</dbReference>
<keyword evidence="2" id="KW-0547">Nucleotide-binding</keyword>
<reference evidence="5 7" key="2">
    <citation type="journal article" date="2011" name="Nucleic Acids Res.">
        <title>Insights into the evolution of Archaea and eukaryotic protein modifier systems revealed by the genome of a novel archaeal group.</title>
        <authorList>
            <person name="Nunoura T."/>
            <person name="Takaki Y."/>
            <person name="Kakuta J."/>
            <person name="Nishi S."/>
            <person name="Sugahara J."/>
            <person name="Kazama H."/>
            <person name="Chee G."/>
            <person name="Hattori M."/>
            <person name="Kanai A."/>
            <person name="Atomi H."/>
            <person name="Takai K."/>
            <person name="Takami H."/>
        </authorList>
    </citation>
    <scope>NUCLEOTIDE SEQUENCE [LARGE SCALE GENOMIC DNA]</scope>
</reference>
<dbReference type="STRING" id="311458.CSUB_C0682"/>
<organism evidence="5 7">
    <name type="scientific">Caldiarchaeum subterraneum</name>
    <dbReference type="NCBI Taxonomy" id="311458"/>
    <lineage>
        <taxon>Archaea</taxon>
        <taxon>Nitrososphaerota</taxon>
        <taxon>Candidatus Caldarchaeales</taxon>
        <taxon>Candidatus Caldarchaeaceae</taxon>
        <taxon>Candidatus Caldarchaeum</taxon>
    </lineage>
</organism>
<evidence type="ECO:0000259" key="4">
    <source>
        <dbReference type="PROSITE" id="PS50893"/>
    </source>
</evidence>
<dbReference type="AlphaFoldDB" id="E6N3S2"/>